<comment type="caution">
    <text evidence="1">The sequence shown here is derived from an EMBL/GenBank/DDBJ whole genome shotgun (WGS) entry which is preliminary data.</text>
</comment>
<dbReference type="EMBL" id="JASSZA010000001">
    <property type="protein sequence ID" value="KAK2121388.1"/>
    <property type="molecule type" value="Genomic_DNA"/>
</dbReference>
<evidence type="ECO:0000313" key="2">
    <source>
        <dbReference type="Proteomes" id="UP001266305"/>
    </source>
</evidence>
<accession>A0ABQ9WKY4</accession>
<gene>
    <name evidence="1" type="primary">OSBP2_1</name>
    <name evidence="1" type="ORF">P7K49_002774</name>
</gene>
<feature type="non-terminal residue" evidence="1">
    <location>
        <position position="84"/>
    </location>
</feature>
<proteinExistence type="predicted"/>
<protein>
    <submittedName>
        <fullName evidence="1">Oxysterol-binding protein 2</fullName>
    </submittedName>
</protein>
<feature type="non-terminal residue" evidence="1">
    <location>
        <position position="1"/>
    </location>
</feature>
<sequence length="84" mass="9087">DSGDDDEAATPADKSELHHTLKNLSLKLDDLSTCNDLIAKHGAALQRSLNELDGLKIPSESGEKLKAVNERATLFRITSNAMIN</sequence>
<name>A0ABQ9WKY4_SAGOE</name>
<dbReference type="Proteomes" id="UP001266305">
    <property type="component" value="Unassembled WGS sequence"/>
</dbReference>
<keyword evidence="2" id="KW-1185">Reference proteome</keyword>
<organism evidence="1 2">
    <name type="scientific">Saguinus oedipus</name>
    <name type="common">Cotton-top tamarin</name>
    <name type="synonym">Oedipomidas oedipus</name>
    <dbReference type="NCBI Taxonomy" id="9490"/>
    <lineage>
        <taxon>Eukaryota</taxon>
        <taxon>Metazoa</taxon>
        <taxon>Chordata</taxon>
        <taxon>Craniata</taxon>
        <taxon>Vertebrata</taxon>
        <taxon>Euteleostomi</taxon>
        <taxon>Mammalia</taxon>
        <taxon>Eutheria</taxon>
        <taxon>Euarchontoglires</taxon>
        <taxon>Primates</taxon>
        <taxon>Haplorrhini</taxon>
        <taxon>Platyrrhini</taxon>
        <taxon>Cebidae</taxon>
        <taxon>Callitrichinae</taxon>
        <taxon>Saguinus</taxon>
    </lineage>
</organism>
<reference evidence="1 2" key="1">
    <citation type="submission" date="2023-05" db="EMBL/GenBank/DDBJ databases">
        <title>B98-5 Cell Line De Novo Hybrid Assembly: An Optical Mapping Approach.</title>
        <authorList>
            <person name="Kananen K."/>
            <person name="Auerbach J.A."/>
            <person name="Kautto E."/>
            <person name="Blachly J.S."/>
        </authorList>
    </citation>
    <scope>NUCLEOTIDE SEQUENCE [LARGE SCALE GENOMIC DNA]</scope>
    <source>
        <strain evidence="1">B95-8</strain>
        <tissue evidence="1">Cell line</tissue>
    </source>
</reference>
<evidence type="ECO:0000313" key="1">
    <source>
        <dbReference type="EMBL" id="KAK2121388.1"/>
    </source>
</evidence>